<dbReference type="Gene3D" id="3.50.50.60">
    <property type="entry name" value="FAD/NAD(P)-binding domain"/>
    <property type="match status" value="1"/>
</dbReference>
<evidence type="ECO:0000313" key="3">
    <source>
        <dbReference type="Proteomes" id="UP001163387"/>
    </source>
</evidence>
<dbReference type="InterPro" id="IPR006076">
    <property type="entry name" value="FAD-dep_OxRdtase"/>
</dbReference>
<name>A0ABM8BXW3_9MOLU</name>
<dbReference type="PANTHER" id="PTHR42720:SF1">
    <property type="entry name" value="GLYCEROL 3-PHOSPHATE OXIDASE"/>
    <property type="match status" value="1"/>
</dbReference>
<dbReference type="SUPFAM" id="SSF51905">
    <property type="entry name" value="FAD/NAD(P)-binding domain"/>
    <property type="match status" value="1"/>
</dbReference>
<dbReference type="InterPro" id="IPR036188">
    <property type="entry name" value="FAD/NAD-bd_sf"/>
</dbReference>
<organism evidence="2 3">
    <name type="scientific">Spiroplasma ixodetis</name>
    <dbReference type="NCBI Taxonomy" id="2141"/>
    <lineage>
        <taxon>Bacteria</taxon>
        <taxon>Bacillati</taxon>
        <taxon>Mycoplasmatota</taxon>
        <taxon>Mollicutes</taxon>
        <taxon>Entomoplasmatales</taxon>
        <taxon>Spiroplasmataceae</taxon>
        <taxon>Spiroplasma</taxon>
    </lineage>
</organism>
<evidence type="ECO:0000259" key="1">
    <source>
        <dbReference type="Pfam" id="PF01266"/>
    </source>
</evidence>
<gene>
    <name evidence="2" type="primary">glpO</name>
    <name evidence="2" type="ORF">SHM_23580</name>
</gene>
<evidence type="ECO:0000313" key="2">
    <source>
        <dbReference type="EMBL" id="BDT04712.1"/>
    </source>
</evidence>
<dbReference type="Pfam" id="PF01266">
    <property type="entry name" value="DAO"/>
    <property type="match status" value="1"/>
</dbReference>
<dbReference type="PANTHER" id="PTHR42720">
    <property type="entry name" value="GLYCEROL-3-PHOSPHATE DEHYDROGENASE"/>
    <property type="match status" value="1"/>
</dbReference>
<dbReference type="EMBL" id="AP026933">
    <property type="protein sequence ID" value="BDT04712.1"/>
    <property type="molecule type" value="Genomic_DNA"/>
</dbReference>
<dbReference type="RefSeq" id="WP_281748402.1">
    <property type="nucleotide sequence ID" value="NZ_AP026933.1"/>
</dbReference>
<proteinExistence type="predicted"/>
<protein>
    <submittedName>
        <fullName evidence="2">Glycerol-3-phosphate dehydrogenase</fullName>
    </submittedName>
</protein>
<dbReference type="SUPFAM" id="SSF54373">
    <property type="entry name" value="FAD-linked reductases, C-terminal domain"/>
    <property type="match status" value="1"/>
</dbReference>
<reference evidence="2 3" key="1">
    <citation type="journal article" date="2022" name="Front. Microbiol.">
        <title>Male-killing mechanisms vary between Spiroplasma species.</title>
        <authorList>
            <person name="Arai H."/>
            <person name="Inoue M."/>
            <person name="Kageyama D."/>
        </authorList>
    </citation>
    <scope>NUCLEOTIDE SEQUENCE [LARGE SCALE GENOMIC DNA]</scope>
    <source>
        <strain evidence="3">sHm</strain>
    </source>
</reference>
<dbReference type="Proteomes" id="UP001163387">
    <property type="component" value="Chromosome"/>
</dbReference>
<keyword evidence="3" id="KW-1185">Reference proteome</keyword>
<accession>A0ABM8BXW3</accession>
<feature type="domain" description="FAD dependent oxidoreductase" evidence="1">
    <location>
        <begin position="6"/>
        <end position="366"/>
    </location>
</feature>
<dbReference type="NCBIfam" id="NF033460">
    <property type="entry name" value="glycerol3P_ox_II"/>
    <property type="match status" value="1"/>
</dbReference>
<sequence length="370" mass="40872">MEFDFDVITIGAGVIGAAISDELSKRNLKVVILEKNLRIAQETSEANSGVIHGGFDPTPGKLNAKLNLEGRKLYENDWFKNLDFPWKKIDSLILAFSKEENSEIQKLYARGITNGLAKKELSILTREEVISLEPNVNPKVTSALLCSASYAVDPVLLTQSLINRMIKNKGQLKVDHQVINIETLNSGFRVTCLNNQKKVTFTSKYIINAAGHYADDIAKLINCQDFTLKTRRGQYCILEKTENHIINNHILFMIPTIHGKGVIVAPMLDGHILVGPTSHENVPKSDTRLITIEDIELINKIGLKIIPTLNINKTCKVISGSRAICVETDDFFIKFASNNPNFINVAGIKSPGLSSAPAIALLVANMIKNI</sequence>
<dbReference type="Gene3D" id="3.30.9.10">
    <property type="entry name" value="D-Amino Acid Oxidase, subunit A, domain 2"/>
    <property type="match status" value="1"/>
</dbReference>
<dbReference type="InterPro" id="IPR052745">
    <property type="entry name" value="G3P_Oxidase/Oxidoreductase"/>
</dbReference>